<dbReference type="InterPro" id="IPR013785">
    <property type="entry name" value="Aldolase_TIM"/>
</dbReference>
<proteinExistence type="predicted"/>
<dbReference type="GO" id="GO:0016829">
    <property type="term" value="F:lyase activity"/>
    <property type="evidence" value="ECO:0007669"/>
    <property type="project" value="InterPro"/>
</dbReference>
<dbReference type="InterPro" id="IPR000887">
    <property type="entry name" value="Aldlse_KDPG_KHG"/>
</dbReference>
<dbReference type="Proteomes" id="UP000273044">
    <property type="component" value="Chromosome"/>
</dbReference>
<name>A0A448N177_9ACTN</name>
<protein>
    <submittedName>
        <fullName evidence="1">Keto-hydroxyglutarate-aldolase/keto-deoxy-phosphogluconate aldolase</fullName>
    </submittedName>
</protein>
<gene>
    <name evidence="1" type="ORF">NCTC12967_02458</name>
</gene>
<evidence type="ECO:0000313" key="2">
    <source>
        <dbReference type="Proteomes" id="UP000273044"/>
    </source>
</evidence>
<evidence type="ECO:0000313" key="1">
    <source>
        <dbReference type="EMBL" id="VEH71145.1"/>
    </source>
</evidence>
<dbReference type="AlphaFoldDB" id="A0A448N177"/>
<reference evidence="1 2" key="1">
    <citation type="submission" date="2018-12" db="EMBL/GenBank/DDBJ databases">
        <authorList>
            <consortium name="Pathogen Informatics"/>
        </authorList>
    </citation>
    <scope>NUCLEOTIDE SEQUENCE [LARGE SCALE GENOMIC DNA]</scope>
    <source>
        <strain evidence="1 2">NCTC12967</strain>
    </source>
</reference>
<dbReference type="SUPFAM" id="SSF51569">
    <property type="entry name" value="Aldolase"/>
    <property type="match status" value="1"/>
</dbReference>
<accession>A0A448N177</accession>
<organism evidence="1 2">
    <name type="scientific">Arachnia propionica</name>
    <dbReference type="NCBI Taxonomy" id="1750"/>
    <lineage>
        <taxon>Bacteria</taxon>
        <taxon>Bacillati</taxon>
        <taxon>Actinomycetota</taxon>
        <taxon>Actinomycetes</taxon>
        <taxon>Propionibacteriales</taxon>
        <taxon>Propionibacteriaceae</taxon>
        <taxon>Arachnia</taxon>
    </lineage>
</organism>
<dbReference type="EMBL" id="LR134406">
    <property type="protein sequence ID" value="VEH71145.1"/>
    <property type="molecule type" value="Genomic_DNA"/>
</dbReference>
<sequence>MIATMSDAPLNGIVALLDDAPLDDHIGVVEVLAQEGVTNLSLPTGAPDFEELASLYGQRVRLGAHGPVDDPAALVARGADFILPDFLSPDIAIAAATLKVACYASAMTPNETLTVLEMPVTGVQLRPAEVVGPTMAEHLRELGLIGRVVPRGGLISFTAKQWLKAGSPAVCMDQHLIGDALTGGDLAALRDRCRSLA</sequence>
<dbReference type="Pfam" id="PF01081">
    <property type="entry name" value="Aldolase"/>
    <property type="match status" value="1"/>
</dbReference>
<dbReference type="Gene3D" id="3.20.20.70">
    <property type="entry name" value="Aldolase class I"/>
    <property type="match status" value="1"/>
</dbReference>
<keyword evidence="2" id="KW-1185">Reference proteome</keyword>